<sequence>MACRVDVLLRCLLRLLVDVSSDSSVGGPVRRELMDQSSASIRLLDACSEGRVQRSLHDSVLQMSVML</sequence>
<protein>
    <recommendedName>
        <fullName evidence="4">Secreted protein</fullName>
    </recommendedName>
</protein>
<dbReference type="EMBL" id="JAHRIN010026787">
    <property type="protein sequence ID" value="MEQ2200952.1"/>
    <property type="molecule type" value="Genomic_DNA"/>
</dbReference>
<evidence type="ECO:0000313" key="2">
    <source>
        <dbReference type="EMBL" id="MEQ2200952.1"/>
    </source>
</evidence>
<keyword evidence="3" id="KW-1185">Reference proteome</keyword>
<reference evidence="2 3" key="1">
    <citation type="submission" date="2021-06" db="EMBL/GenBank/DDBJ databases">
        <authorList>
            <person name="Palmer J.M."/>
        </authorList>
    </citation>
    <scope>NUCLEOTIDE SEQUENCE [LARGE SCALE GENOMIC DNA]</scope>
    <source>
        <strain evidence="2 3">XC_2019</strain>
        <tissue evidence="2">Muscle</tissue>
    </source>
</reference>
<name>A0ABV0QZK6_9TELE</name>
<feature type="signal peptide" evidence="1">
    <location>
        <begin position="1"/>
        <end position="21"/>
    </location>
</feature>
<keyword evidence="1" id="KW-0732">Signal</keyword>
<comment type="caution">
    <text evidence="2">The sequence shown here is derived from an EMBL/GenBank/DDBJ whole genome shotgun (WGS) entry which is preliminary data.</text>
</comment>
<evidence type="ECO:0000256" key="1">
    <source>
        <dbReference type="SAM" id="SignalP"/>
    </source>
</evidence>
<proteinExistence type="predicted"/>
<evidence type="ECO:0000313" key="3">
    <source>
        <dbReference type="Proteomes" id="UP001434883"/>
    </source>
</evidence>
<feature type="chain" id="PRO_5047418114" description="Secreted protein" evidence="1">
    <location>
        <begin position="22"/>
        <end position="67"/>
    </location>
</feature>
<accession>A0ABV0QZK6</accession>
<organism evidence="2 3">
    <name type="scientific">Xenoophorus captivus</name>
    <dbReference type="NCBI Taxonomy" id="1517983"/>
    <lineage>
        <taxon>Eukaryota</taxon>
        <taxon>Metazoa</taxon>
        <taxon>Chordata</taxon>
        <taxon>Craniata</taxon>
        <taxon>Vertebrata</taxon>
        <taxon>Euteleostomi</taxon>
        <taxon>Actinopterygii</taxon>
        <taxon>Neopterygii</taxon>
        <taxon>Teleostei</taxon>
        <taxon>Neoteleostei</taxon>
        <taxon>Acanthomorphata</taxon>
        <taxon>Ovalentaria</taxon>
        <taxon>Atherinomorphae</taxon>
        <taxon>Cyprinodontiformes</taxon>
        <taxon>Goodeidae</taxon>
        <taxon>Xenoophorus</taxon>
    </lineage>
</organism>
<dbReference type="Proteomes" id="UP001434883">
    <property type="component" value="Unassembled WGS sequence"/>
</dbReference>
<gene>
    <name evidence="2" type="ORF">XENOCAPTIV_005358</name>
</gene>
<evidence type="ECO:0008006" key="4">
    <source>
        <dbReference type="Google" id="ProtNLM"/>
    </source>
</evidence>